<dbReference type="PANTHER" id="PTHR24148:SF64">
    <property type="entry name" value="HETEROKARYON INCOMPATIBILITY DOMAIN-CONTAINING PROTEIN"/>
    <property type="match status" value="1"/>
</dbReference>
<sequence length="422" mass="50127">MPSHSTYRYSPLGRPGCSIRLLRHYRSARDMTMRMFSLETFPVTDCPPFIAMSYTWEPRFPMHHLEIEPEQFLEIGHNLHLALNRICRITGKAGNFRALYSERWKEWPEYERRRFLEQTKYCCYFWIDAICIDQSNIAERNQQIKLMGNIYSDAVSVMVWLGEEEERDPWAIARSLGDFDSILAKLQTMNASKSIMERFFTMDDPSMTLREKMTTLPYWNRLWIIQELMLAQDILVCWGSSVFPWRCRERQRTAAGSRQRCDVCYSAETAEGSHPDEHRDLESLYSINNTHAWGGGSFHLIFDQRKFYERISNRYRLPLDYLIEAFALHECHDPRDKVYGLLGLVDTSDRTRFTTVTADYHRPVEDVYLDVLYVARESPRLKSMGAKWRFQEILRKALEIEGKAISFEQFVEDFNRRRTKWN</sequence>
<reference evidence="2" key="1">
    <citation type="journal article" date="2020" name="Stud. Mycol.">
        <title>101 Dothideomycetes genomes: a test case for predicting lifestyles and emergence of pathogens.</title>
        <authorList>
            <person name="Haridas S."/>
            <person name="Albert R."/>
            <person name="Binder M."/>
            <person name="Bloem J."/>
            <person name="Labutti K."/>
            <person name="Salamov A."/>
            <person name="Andreopoulos B."/>
            <person name="Baker S."/>
            <person name="Barry K."/>
            <person name="Bills G."/>
            <person name="Bluhm B."/>
            <person name="Cannon C."/>
            <person name="Castanera R."/>
            <person name="Culley D."/>
            <person name="Daum C."/>
            <person name="Ezra D."/>
            <person name="Gonzalez J."/>
            <person name="Henrissat B."/>
            <person name="Kuo A."/>
            <person name="Liang C."/>
            <person name="Lipzen A."/>
            <person name="Lutzoni F."/>
            <person name="Magnuson J."/>
            <person name="Mondo S."/>
            <person name="Nolan M."/>
            <person name="Ohm R."/>
            <person name="Pangilinan J."/>
            <person name="Park H.-J."/>
            <person name="Ramirez L."/>
            <person name="Alfaro M."/>
            <person name="Sun H."/>
            <person name="Tritt A."/>
            <person name="Yoshinaga Y."/>
            <person name="Zwiers L.-H."/>
            <person name="Turgeon B."/>
            <person name="Goodwin S."/>
            <person name="Spatafora J."/>
            <person name="Crous P."/>
            <person name="Grigoriev I."/>
        </authorList>
    </citation>
    <scope>NUCLEOTIDE SEQUENCE</scope>
    <source>
        <strain evidence="2">CBS 133067</strain>
    </source>
</reference>
<dbReference type="Proteomes" id="UP000799772">
    <property type="component" value="Unassembled WGS sequence"/>
</dbReference>
<proteinExistence type="predicted"/>
<dbReference type="InterPro" id="IPR052895">
    <property type="entry name" value="HetReg/Transcr_Mod"/>
</dbReference>
<gene>
    <name evidence="2" type="ORF">NA57DRAFT_56504</name>
</gene>
<evidence type="ECO:0000313" key="2">
    <source>
        <dbReference type="EMBL" id="KAF2098866.1"/>
    </source>
</evidence>
<dbReference type="InterPro" id="IPR010730">
    <property type="entry name" value="HET"/>
</dbReference>
<dbReference type="OrthoDB" id="5386682at2759"/>
<dbReference type="PANTHER" id="PTHR24148">
    <property type="entry name" value="ANKYRIN REPEAT DOMAIN-CONTAINING PROTEIN 39 HOMOLOG-RELATED"/>
    <property type="match status" value="1"/>
</dbReference>
<evidence type="ECO:0000259" key="1">
    <source>
        <dbReference type="Pfam" id="PF06985"/>
    </source>
</evidence>
<evidence type="ECO:0000313" key="3">
    <source>
        <dbReference type="Proteomes" id="UP000799772"/>
    </source>
</evidence>
<keyword evidence="3" id="KW-1185">Reference proteome</keyword>
<accession>A0A9P4IIM4</accession>
<feature type="domain" description="Heterokaryon incompatibility" evidence="1">
    <location>
        <begin position="120"/>
        <end position="227"/>
    </location>
</feature>
<name>A0A9P4IIM4_9PEZI</name>
<comment type="caution">
    <text evidence="2">The sequence shown here is derived from an EMBL/GenBank/DDBJ whole genome shotgun (WGS) entry which is preliminary data.</text>
</comment>
<protein>
    <recommendedName>
        <fullName evidence="1">Heterokaryon incompatibility domain-containing protein</fullName>
    </recommendedName>
</protein>
<organism evidence="2 3">
    <name type="scientific">Rhizodiscina lignyota</name>
    <dbReference type="NCBI Taxonomy" id="1504668"/>
    <lineage>
        <taxon>Eukaryota</taxon>
        <taxon>Fungi</taxon>
        <taxon>Dikarya</taxon>
        <taxon>Ascomycota</taxon>
        <taxon>Pezizomycotina</taxon>
        <taxon>Dothideomycetes</taxon>
        <taxon>Pleosporomycetidae</taxon>
        <taxon>Aulographales</taxon>
        <taxon>Rhizodiscinaceae</taxon>
        <taxon>Rhizodiscina</taxon>
    </lineage>
</organism>
<dbReference type="EMBL" id="ML978126">
    <property type="protein sequence ID" value="KAF2098866.1"/>
    <property type="molecule type" value="Genomic_DNA"/>
</dbReference>
<dbReference type="AlphaFoldDB" id="A0A9P4IIM4"/>
<dbReference type="Pfam" id="PF06985">
    <property type="entry name" value="HET"/>
    <property type="match status" value="1"/>
</dbReference>